<proteinExistence type="predicted"/>
<name>A0A2V0PNN3_9CHLO</name>
<dbReference type="OrthoDB" id="440755at2759"/>
<keyword evidence="2" id="KW-0732">Signal</keyword>
<evidence type="ECO:0000256" key="1">
    <source>
        <dbReference type="SAM" id="MobiDB-lite"/>
    </source>
</evidence>
<evidence type="ECO:0000313" key="3">
    <source>
        <dbReference type="EMBL" id="GBF99713.1"/>
    </source>
</evidence>
<feature type="signal peptide" evidence="2">
    <location>
        <begin position="1"/>
        <end position="27"/>
    </location>
</feature>
<organism evidence="3 4">
    <name type="scientific">Raphidocelis subcapitata</name>
    <dbReference type="NCBI Taxonomy" id="307507"/>
    <lineage>
        <taxon>Eukaryota</taxon>
        <taxon>Viridiplantae</taxon>
        <taxon>Chlorophyta</taxon>
        <taxon>core chlorophytes</taxon>
        <taxon>Chlorophyceae</taxon>
        <taxon>CS clade</taxon>
        <taxon>Sphaeropleales</taxon>
        <taxon>Selenastraceae</taxon>
        <taxon>Raphidocelis</taxon>
    </lineage>
</organism>
<feature type="compositionally biased region" description="Basic residues" evidence="1">
    <location>
        <begin position="420"/>
        <end position="432"/>
    </location>
</feature>
<dbReference type="InterPro" id="IPR023296">
    <property type="entry name" value="Glyco_hydro_beta-prop_sf"/>
</dbReference>
<accession>A0A2V0PNN3</accession>
<protein>
    <submittedName>
        <fullName evidence="3">Uncharacterized protein</fullName>
    </submittedName>
</protein>
<evidence type="ECO:0000313" key="4">
    <source>
        <dbReference type="Proteomes" id="UP000247498"/>
    </source>
</evidence>
<dbReference type="EMBL" id="BDRX01000169">
    <property type="protein sequence ID" value="GBF99713.1"/>
    <property type="molecule type" value="Genomic_DNA"/>
</dbReference>
<keyword evidence="4" id="KW-1185">Reference proteome</keyword>
<gene>
    <name evidence="3" type="ORF">Rsub_12425</name>
</gene>
<dbReference type="Proteomes" id="UP000247498">
    <property type="component" value="Unassembled WGS sequence"/>
</dbReference>
<sequence>MARLAPWLAVALLVAVALALAAPGAQGDVDAAARPTPYDVQLELGPFYFNPSIVHHGGVYLSTARTAHMKRIDRTNWWFNDAYICMSTAPTFETVSCRKFDPWQGRFQECLWGSERRVADVDTEGLEDPKLFTWPGKGVFAVFGRKPEALGASPYCRDPVFVQFIVQVVALDKSDPWSIRRPRELKPGPFAGSLYQPRGEPIKEKNWMPFVRGDQLYMVHSVVPHRVFRMSPQGVAVQQFLTTNEPLLAPFAGQDVHGGPPVVLMGGAEPYYLGIFHFFMTFGSGSAKVKQYHHYFYKTEAVPPFRICAVSQELPLVTRKRDDASGKRDWTHQRIWKDTSQTAYASGLYVDGDRVLVSYGSSDIDARLLALGVADVEAMFQQPFDCSGARVLDGGSGEPLPAGGAAGGGDASGGWEKPQRWQHRRAHQNGGA</sequence>
<dbReference type="InParanoid" id="A0A2V0PNN3"/>
<comment type="caution">
    <text evidence="3">The sequence shown here is derived from an EMBL/GenBank/DDBJ whole genome shotgun (WGS) entry which is preliminary data.</text>
</comment>
<reference evidence="3 4" key="1">
    <citation type="journal article" date="2018" name="Sci. Rep.">
        <title>Raphidocelis subcapitata (=Pseudokirchneriella subcapitata) provides an insight into genome evolution and environmental adaptations in the Sphaeropleales.</title>
        <authorList>
            <person name="Suzuki S."/>
            <person name="Yamaguchi H."/>
            <person name="Nakajima N."/>
            <person name="Kawachi M."/>
        </authorList>
    </citation>
    <scope>NUCLEOTIDE SEQUENCE [LARGE SCALE GENOMIC DNA]</scope>
    <source>
        <strain evidence="3 4">NIES-35</strain>
    </source>
</reference>
<dbReference type="AlphaFoldDB" id="A0A2V0PNN3"/>
<feature type="chain" id="PRO_5015961512" evidence="2">
    <location>
        <begin position="28"/>
        <end position="432"/>
    </location>
</feature>
<feature type="region of interest" description="Disordered" evidence="1">
    <location>
        <begin position="391"/>
        <end position="432"/>
    </location>
</feature>
<dbReference type="Gene3D" id="2.115.10.20">
    <property type="entry name" value="Glycosyl hydrolase domain, family 43"/>
    <property type="match status" value="1"/>
</dbReference>
<evidence type="ECO:0000256" key="2">
    <source>
        <dbReference type="SAM" id="SignalP"/>
    </source>
</evidence>